<dbReference type="Pfam" id="PF00069">
    <property type="entry name" value="Pkinase"/>
    <property type="match status" value="1"/>
</dbReference>
<comment type="caution">
    <text evidence="14">The sequence shown here is derived from an EMBL/GenBank/DDBJ whole genome shotgun (WGS) entry which is preliminary data.</text>
</comment>
<dbReference type="OrthoDB" id="63267at2759"/>
<dbReference type="PROSITE" id="PS00108">
    <property type="entry name" value="PROTEIN_KINASE_ST"/>
    <property type="match status" value="1"/>
</dbReference>
<evidence type="ECO:0000256" key="10">
    <source>
        <dbReference type="PROSITE-ProRule" id="PRU10141"/>
    </source>
</evidence>
<evidence type="ECO:0000256" key="7">
    <source>
        <dbReference type="ARBA" id="ARBA00022840"/>
    </source>
</evidence>
<keyword evidence="15" id="KW-1185">Reference proteome</keyword>
<evidence type="ECO:0000256" key="9">
    <source>
        <dbReference type="ARBA" id="ARBA00048679"/>
    </source>
</evidence>
<organism evidence="14 15">
    <name type="scientific">Apiotrichum porosum</name>
    <dbReference type="NCBI Taxonomy" id="105984"/>
    <lineage>
        <taxon>Eukaryota</taxon>
        <taxon>Fungi</taxon>
        <taxon>Dikarya</taxon>
        <taxon>Basidiomycota</taxon>
        <taxon>Agaricomycotina</taxon>
        <taxon>Tremellomycetes</taxon>
        <taxon>Trichosporonales</taxon>
        <taxon>Trichosporonaceae</taxon>
        <taxon>Apiotrichum</taxon>
    </lineage>
</organism>
<evidence type="ECO:0000256" key="6">
    <source>
        <dbReference type="ARBA" id="ARBA00022777"/>
    </source>
</evidence>
<dbReference type="GeneID" id="39589595"/>
<evidence type="ECO:0000256" key="4">
    <source>
        <dbReference type="ARBA" id="ARBA00022679"/>
    </source>
</evidence>
<dbReference type="Proteomes" id="UP000279236">
    <property type="component" value="Unassembled WGS sequence"/>
</dbReference>
<evidence type="ECO:0000313" key="14">
    <source>
        <dbReference type="EMBL" id="RSH86780.1"/>
    </source>
</evidence>
<dbReference type="Gene3D" id="3.30.200.20">
    <property type="entry name" value="Phosphorylase Kinase, domain 1"/>
    <property type="match status" value="1"/>
</dbReference>
<dbReference type="FunFam" id="1.10.510.10:FF:000008">
    <property type="entry name" value="Non-specific serine/threonine protein kinase"/>
    <property type="match status" value="1"/>
</dbReference>
<dbReference type="PROSITE" id="PS00107">
    <property type="entry name" value="PROTEIN_KINASE_ATP"/>
    <property type="match status" value="1"/>
</dbReference>
<dbReference type="InterPro" id="IPR017892">
    <property type="entry name" value="Pkinase_C"/>
</dbReference>
<evidence type="ECO:0000256" key="2">
    <source>
        <dbReference type="ARBA" id="ARBA00022527"/>
    </source>
</evidence>
<evidence type="ECO:0000256" key="5">
    <source>
        <dbReference type="ARBA" id="ARBA00022741"/>
    </source>
</evidence>
<dbReference type="STRING" id="105984.A0A427Y6R4"/>
<dbReference type="SMART" id="SM00220">
    <property type="entry name" value="S_TKc"/>
    <property type="match status" value="1"/>
</dbReference>
<dbReference type="AlphaFoldDB" id="A0A427Y6R4"/>
<keyword evidence="7 10" id="KW-0067">ATP-binding</keyword>
<dbReference type="EMBL" id="RSCE01000002">
    <property type="protein sequence ID" value="RSH86780.1"/>
    <property type="molecule type" value="Genomic_DNA"/>
</dbReference>
<dbReference type="Pfam" id="PF00433">
    <property type="entry name" value="Pkinase_C"/>
    <property type="match status" value="1"/>
</dbReference>
<dbReference type="PROSITE" id="PS51285">
    <property type="entry name" value="AGC_KINASE_CTER"/>
    <property type="match status" value="1"/>
</dbReference>
<keyword evidence="3" id="KW-0597">Phosphoprotein</keyword>
<feature type="compositionally biased region" description="Polar residues" evidence="11">
    <location>
        <begin position="16"/>
        <end position="33"/>
    </location>
</feature>
<dbReference type="Gene3D" id="1.10.510.10">
    <property type="entry name" value="Transferase(Phosphotransferase) domain 1"/>
    <property type="match status" value="1"/>
</dbReference>
<evidence type="ECO:0000256" key="1">
    <source>
        <dbReference type="ARBA" id="ARBA00012513"/>
    </source>
</evidence>
<evidence type="ECO:0000256" key="8">
    <source>
        <dbReference type="ARBA" id="ARBA00047899"/>
    </source>
</evidence>
<keyword evidence="2" id="KW-0723">Serine/threonine-protein kinase</keyword>
<evidence type="ECO:0000256" key="3">
    <source>
        <dbReference type="ARBA" id="ARBA00022553"/>
    </source>
</evidence>
<evidence type="ECO:0000256" key="11">
    <source>
        <dbReference type="SAM" id="MobiDB-lite"/>
    </source>
</evidence>
<proteinExistence type="predicted"/>
<keyword evidence="4" id="KW-0808">Transferase</keyword>
<dbReference type="CDD" id="cd11651">
    <property type="entry name" value="YPK1_N_like"/>
    <property type="match status" value="1"/>
</dbReference>
<feature type="region of interest" description="Disordered" evidence="11">
    <location>
        <begin position="1"/>
        <end position="52"/>
    </location>
</feature>
<dbReference type="InterPro" id="IPR008271">
    <property type="entry name" value="Ser/Thr_kinase_AS"/>
</dbReference>
<dbReference type="SMART" id="SM00133">
    <property type="entry name" value="S_TK_X"/>
    <property type="match status" value="1"/>
</dbReference>
<feature type="domain" description="Protein kinase" evidence="12">
    <location>
        <begin position="235"/>
        <end position="490"/>
    </location>
</feature>
<protein>
    <recommendedName>
        <fullName evidence="1">non-specific serine/threonine protein kinase</fullName>
        <ecNumber evidence="1">2.7.11.1</ecNumber>
    </recommendedName>
</protein>
<sequence length="565" mass="62880">MSWKIGKKFKEGGLLSSKSHTPSAPDSRSTTPTPSNPHPGEPRETPVSPPVARSGILRIRVTAGKGLTLPQGVHVPSAVQTALQQHPTSVLSASLSSSPRVQHTRNPSTNRDSLQRKQLWWLPYVVLEFDKNEVLVDALGGDLANPVWMYSATFDVSRISEISVNTYLRTAPPQSGDASDMGNADLGLGGIRFIPDLETMRLTDEWIPISGGSGAIHVQVSFKPAQGQPLTIDSFELLKVIGKGSFGKVMQVRKRDTLRIYALKTIRKAHIVSRSEVTHTLAERTVLAQVNNPFIVPLKFSFQSKEKLYLVLAFVNGGELFHHLQREGKFNETRSRFYAAELLLALEHLHSFNVVYRDLKPENILLDYTGHIALCDFGLCKLNMSASETTNTFCGTPEYLAPELLSGHGYTKCVDWWTLGVLLYEMLTGLPPFYDENTNEMYRKILSDPLRFPDEVGPEARSLLTRLLDRDPSRRLGVNGAQEIKDHPFFSRHIDFKKLLAKKIPPPFKPSVASAIDTSNFDEEFTSEVPQDSVVADSHLSQTVQQQFEGFSWSVSPLGESVGRY</sequence>
<dbReference type="InterPro" id="IPR011009">
    <property type="entry name" value="Kinase-like_dom_sf"/>
</dbReference>
<feature type="compositionally biased region" description="Polar residues" evidence="11">
    <location>
        <begin position="99"/>
        <end position="110"/>
    </location>
</feature>
<dbReference type="PANTHER" id="PTHR24351">
    <property type="entry name" value="RIBOSOMAL PROTEIN S6 KINASE"/>
    <property type="match status" value="1"/>
</dbReference>
<name>A0A427Y6R4_9TREE</name>
<dbReference type="GO" id="GO:0005524">
    <property type="term" value="F:ATP binding"/>
    <property type="evidence" value="ECO:0007669"/>
    <property type="project" value="UniProtKB-UniRule"/>
</dbReference>
<evidence type="ECO:0000259" key="12">
    <source>
        <dbReference type="PROSITE" id="PS50011"/>
    </source>
</evidence>
<dbReference type="GO" id="GO:0004674">
    <property type="term" value="F:protein serine/threonine kinase activity"/>
    <property type="evidence" value="ECO:0007669"/>
    <property type="project" value="UniProtKB-KW"/>
</dbReference>
<dbReference type="InterPro" id="IPR000961">
    <property type="entry name" value="AGC-kinase_C"/>
</dbReference>
<evidence type="ECO:0000313" key="15">
    <source>
        <dbReference type="Proteomes" id="UP000279236"/>
    </source>
</evidence>
<keyword evidence="6 14" id="KW-0418">Kinase</keyword>
<comment type="catalytic activity">
    <reaction evidence="8">
        <text>L-threonyl-[protein] + ATP = O-phospho-L-threonyl-[protein] + ADP + H(+)</text>
        <dbReference type="Rhea" id="RHEA:46608"/>
        <dbReference type="Rhea" id="RHEA-COMP:11060"/>
        <dbReference type="Rhea" id="RHEA-COMP:11605"/>
        <dbReference type="ChEBI" id="CHEBI:15378"/>
        <dbReference type="ChEBI" id="CHEBI:30013"/>
        <dbReference type="ChEBI" id="CHEBI:30616"/>
        <dbReference type="ChEBI" id="CHEBI:61977"/>
        <dbReference type="ChEBI" id="CHEBI:456216"/>
        <dbReference type="EC" id="2.7.11.1"/>
    </reaction>
</comment>
<keyword evidence="5 10" id="KW-0547">Nucleotide-binding</keyword>
<feature type="domain" description="AGC-kinase C-terminal" evidence="13">
    <location>
        <begin position="492"/>
        <end position="563"/>
    </location>
</feature>
<dbReference type="FunFam" id="3.30.200.20:FF:000048">
    <property type="entry name" value="Non-specific serine/threonine protein kinase"/>
    <property type="match status" value="1"/>
</dbReference>
<dbReference type="EC" id="2.7.11.1" evidence="1"/>
<feature type="region of interest" description="Disordered" evidence="11">
    <location>
        <begin position="90"/>
        <end position="110"/>
    </location>
</feature>
<evidence type="ECO:0000259" key="13">
    <source>
        <dbReference type="PROSITE" id="PS51285"/>
    </source>
</evidence>
<dbReference type="PROSITE" id="PS50011">
    <property type="entry name" value="PROTEIN_KINASE_DOM"/>
    <property type="match status" value="1"/>
</dbReference>
<dbReference type="InterPro" id="IPR017441">
    <property type="entry name" value="Protein_kinase_ATP_BS"/>
</dbReference>
<dbReference type="GO" id="GO:0106310">
    <property type="term" value="F:protein serine kinase activity"/>
    <property type="evidence" value="ECO:0007669"/>
    <property type="project" value="RHEA"/>
</dbReference>
<gene>
    <name evidence="14" type="primary">GAD8</name>
    <name evidence="14" type="ORF">EHS24_005052</name>
</gene>
<comment type="catalytic activity">
    <reaction evidence="9">
        <text>L-seryl-[protein] + ATP = O-phospho-L-seryl-[protein] + ADP + H(+)</text>
        <dbReference type="Rhea" id="RHEA:17989"/>
        <dbReference type="Rhea" id="RHEA-COMP:9863"/>
        <dbReference type="Rhea" id="RHEA-COMP:11604"/>
        <dbReference type="ChEBI" id="CHEBI:15378"/>
        <dbReference type="ChEBI" id="CHEBI:29999"/>
        <dbReference type="ChEBI" id="CHEBI:30616"/>
        <dbReference type="ChEBI" id="CHEBI:83421"/>
        <dbReference type="ChEBI" id="CHEBI:456216"/>
        <dbReference type="EC" id="2.7.11.1"/>
    </reaction>
</comment>
<dbReference type="InterPro" id="IPR000719">
    <property type="entry name" value="Prot_kinase_dom"/>
</dbReference>
<accession>A0A427Y6R4</accession>
<reference evidence="14 15" key="1">
    <citation type="submission" date="2018-11" db="EMBL/GenBank/DDBJ databases">
        <title>Genome sequence of Apiotrichum porosum DSM 27194.</title>
        <authorList>
            <person name="Aliyu H."/>
            <person name="Gorte O."/>
            <person name="Ochsenreither K."/>
        </authorList>
    </citation>
    <scope>NUCLEOTIDE SEQUENCE [LARGE SCALE GENOMIC DNA]</scope>
    <source>
        <strain evidence="14 15">DSM 27194</strain>
    </source>
</reference>
<feature type="binding site" evidence="10">
    <location>
        <position position="268"/>
    </location>
    <ligand>
        <name>ATP</name>
        <dbReference type="ChEBI" id="CHEBI:30616"/>
    </ligand>
</feature>
<dbReference type="SUPFAM" id="SSF56112">
    <property type="entry name" value="Protein kinase-like (PK-like)"/>
    <property type="match status" value="1"/>
</dbReference>
<dbReference type="RefSeq" id="XP_028479565.1">
    <property type="nucleotide sequence ID" value="XM_028620593.1"/>
</dbReference>